<sequence>MGRVSLITFWKRIPGRVWRILKSDRVPLRDKLLFIVPVSLYWIFPDLMPFMPIDDALFTAIAASWFVRAMERKHDLSDPDDKRGKSGVAR</sequence>
<evidence type="ECO:0000313" key="1">
    <source>
        <dbReference type="EMBL" id="MFC5405260.1"/>
    </source>
</evidence>
<proteinExistence type="predicted"/>
<name>A0ABW0HY86_9BACL</name>
<comment type="caution">
    <text evidence="1">The sequence shown here is derived from an EMBL/GenBank/DDBJ whole genome shotgun (WGS) entry which is preliminary data.</text>
</comment>
<accession>A0ABW0HY86</accession>
<gene>
    <name evidence="1" type="ORF">ACFPOF_21170</name>
</gene>
<protein>
    <recommendedName>
        <fullName evidence="3">DUF1232 domain-containing protein</fullName>
    </recommendedName>
</protein>
<organism evidence="1 2">
    <name type="scientific">Cohnella soli</name>
    <dbReference type="NCBI Taxonomy" id="425005"/>
    <lineage>
        <taxon>Bacteria</taxon>
        <taxon>Bacillati</taxon>
        <taxon>Bacillota</taxon>
        <taxon>Bacilli</taxon>
        <taxon>Bacillales</taxon>
        <taxon>Paenibacillaceae</taxon>
        <taxon>Cohnella</taxon>
    </lineage>
</organism>
<evidence type="ECO:0008006" key="3">
    <source>
        <dbReference type="Google" id="ProtNLM"/>
    </source>
</evidence>
<evidence type="ECO:0000313" key="2">
    <source>
        <dbReference type="Proteomes" id="UP001596113"/>
    </source>
</evidence>
<keyword evidence="2" id="KW-1185">Reference proteome</keyword>
<dbReference type="EMBL" id="JBHSMI010000029">
    <property type="protein sequence ID" value="MFC5405260.1"/>
    <property type="molecule type" value="Genomic_DNA"/>
</dbReference>
<dbReference type="RefSeq" id="WP_378136350.1">
    <property type="nucleotide sequence ID" value="NZ_JBHSMI010000029.1"/>
</dbReference>
<dbReference type="Proteomes" id="UP001596113">
    <property type="component" value="Unassembled WGS sequence"/>
</dbReference>
<reference evidence="2" key="1">
    <citation type="journal article" date="2019" name="Int. J. Syst. Evol. Microbiol.">
        <title>The Global Catalogue of Microorganisms (GCM) 10K type strain sequencing project: providing services to taxonomists for standard genome sequencing and annotation.</title>
        <authorList>
            <consortium name="The Broad Institute Genomics Platform"/>
            <consortium name="The Broad Institute Genome Sequencing Center for Infectious Disease"/>
            <person name="Wu L."/>
            <person name="Ma J."/>
        </authorList>
    </citation>
    <scope>NUCLEOTIDE SEQUENCE [LARGE SCALE GENOMIC DNA]</scope>
    <source>
        <strain evidence="2">CGMCC 1.18575</strain>
    </source>
</reference>